<feature type="signal peptide" evidence="1">
    <location>
        <begin position="1"/>
        <end position="23"/>
    </location>
</feature>
<evidence type="ECO:0000313" key="2">
    <source>
        <dbReference type="EMBL" id="MFD2163499.1"/>
    </source>
</evidence>
<name>A0ABW4ZNN0_9SPHI</name>
<organism evidence="2 3">
    <name type="scientific">Paradesertivirga mongoliensis</name>
    <dbReference type="NCBI Taxonomy" id="2100740"/>
    <lineage>
        <taxon>Bacteria</taxon>
        <taxon>Pseudomonadati</taxon>
        <taxon>Bacteroidota</taxon>
        <taxon>Sphingobacteriia</taxon>
        <taxon>Sphingobacteriales</taxon>
        <taxon>Sphingobacteriaceae</taxon>
        <taxon>Paradesertivirga</taxon>
    </lineage>
</organism>
<dbReference type="Proteomes" id="UP001597387">
    <property type="component" value="Unassembled WGS sequence"/>
</dbReference>
<proteinExistence type="predicted"/>
<evidence type="ECO:0008006" key="4">
    <source>
        <dbReference type="Google" id="ProtNLM"/>
    </source>
</evidence>
<dbReference type="EMBL" id="JBHUHZ010000002">
    <property type="protein sequence ID" value="MFD2163499.1"/>
    <property type="molecule type" value="Genomic_DNA"/>
</dbReference>
<accession>A0ABW4ZNN0</accession>
<comment type="caution">
    <text evidence="2">The sequence shown here is derived from an EMBL/GenBank/DDBJ whole genome shotgun (WGS) entry which is preliminary data.</text>
</comment>
<reference evidence="3" key="1">
    <citation type="journal article" date="2019" name="Int. J. Syst. Evol. Microbiol.">
        <title>The Global Catalogue of Microorganisms (GCM) 10K type strain sequencing project: providing services to taxonomists for standard genome sequencing and annotation.</title>
        <authorList>
            <consortium name="The Broad Institute Genomics Platform"/>
            <consortium name="The Broad Institute Genome Sequencing Center for Infectious Disease"/>
            <person name="Wu L."/>
            <person name="Ma J."/>
        </authorList>
    </citation>
    <scope>NUCLEOTIDE SEQUENCE [LARGE SCALE GENOMIC DNA]</scope>
    <source>
        <strain evidence="3">KCTC 42217</strain>
    </source>
</reference>
<dbReference type="RefSeq" id="WP_255900774.1">
    <property type="nucleotide sequence ID" value="NZ_JAFMZO010000002.1"/>
</dbReference>
<gene>
    <name evidence="2" type="ORF">ACFSJU_13910</name>
</gene>
<evidence type="ECO:0000313" key="3">
    <source>
        <dbReference type="Proteomes" id="UP001597387"/>
    </source>
</evidence>
<sequence length="440" mass="48693">MRKRLALLLLMKLSGLLLHKADAQSRLSMENYYSMRTDGPAAVMPVASFQTSNNFYAEGRYNYEAANSFSFYMGRTFSKEATLSYSISPIAGAVMGDYNGGSFGANVSMGYKNFFLYIQPQYTFSLAGSVDNFAYSWTDLTYSPLNWLSVGVSLQHTKPQRSPGFLEGGLVVEAAYKNITFPVYMFNPHTKDRALVFGANFEVNFKKSKAKQRRESDSFKDVYPVNILASNPSTEASVSPKEEIKPAEPVVNVRRVNVVVRTKSEQTIIKTYSSEANKFVAGRAGQLKSKAAPEILEVQQPRKTPPNDAARPGIIAEEIETLVSTPTPAPASVFRNSSKAQPSSMQFALLLGPFTTENDALNIKSRLLSSFDREIVIYPDGREFKLRIPGFEDEKAAKLFSLNASSQGCKAAAIIVQYKLKSIDAIPLRNDPKPFEATKL</sequence>
<evidence type="ECO:0000256" key="1">
    <source>
        <dbReference type="SAM" id="SignalP"/>
    </source>
</evidence>
<feature type="chain" id="PRO_5045261651" description="SPOR domain-containing protein" evidence="1">
    <location>
        <begin position="24"/>
        <end position="440"/>
    </location>
</feature>
<protein>
    <recommendedName>
        <fullName evidence="4">SPOR domain-containing protein</fullName>
    </recommendedName>
</protein>
<keyword evidence="1" id="KW-0732">Signal</keyword>
<keyword evidence="3" id="KW-1185">Reference proteome</keyword>